<dbReference type="InterPro" id="IPR046865">
    <property type="entry name" value="FapA_b_solenoid"/>
</dbReference>
<dbReference type="InterPro" id="IPR046866">
    <property type="entry name" value="FapA_N"/>
</dbReference>
<organism evidence="3 4">
    <name type="scientific">Pseudothermotoga thermarum DSM 5069</name>
    <dbReference type="NCBI Taxonomy" id="688269"/>
    <lineage>
        <taxon>Bacteria</taxon>
        <taxon>Thermotogati</taxon>
        <taxon>Thermotogota</taxon>
        <taxon>Thermotogae</taxon>
        <taxon>Thermotogales</taxon>
        <taxon>Thermotogaceae</taxon>
        <taxon>Pseudothermotoga</taxon>
    </lineage>
</organism>
<dbReference type="InterPro" id="IPR005646">
    <property type="entry name" value="FapA"/>
</dbReference>
<feature type="coiled-coil region" evidence="1">
    <location>
        <begin position="448"/>
        <end position="482"/>
    </location>
</feature>
<dbReference type="OrthoDB" id="40998at2"/>
<dbReference type="RefSeq" id="WP_013932975.1">
    <property type="nucleotide sequence ID" value="NC_015707.1"/>
</dbReference>
<reference evidence="3 4" key="1">
    <citation type="submission" date="2010-11" db="EMBL/GenBank/DDBJ databases">
        <title>The complete genome of Thermotoga thermarum DSM 5069.</title>
        <authorList>
            <consortium name="US DOE Joint Genome Institute (JGI-PGF)"/>
            <person name="Lucas S."/>
            <person name="Copeland A."/>
            <person name="Lapidus A."/>
            <person name="Bruce D."/>
            <person name="Goodwin L."/>
            <person name="Pitluck S."/>
            <person name="Kyrpides N."/>
            <person name="Mavromatis K."/>
            <person name="Ivanova N."/>
            <person name="Zeytun A."/>
            <person name="Brettin T."/>
            <person name="Detter J.C."/>
            <person name="Tapia R."/>
            <person name="Han C."/>
            <person name="Land M."/>
            <person name="Hauser L."/>
            <person name="Markowitz V."/>
            <person name="Cheng J.-F."/>
            <person name="Hugenholtz P."/>
            <person name="Woyke T."/>
            <person name="Wu D."/>
            <person name="Spring S."/>
            <person name="Schroeder M."/>
            <person name="Brambilla E."/>
            <person name="Klenk H.-P."/>
            <person name="Eisen J.A."/>
        </authorList>
    </citation>
    <scope>NUCLEOTIDE SEQUENCE [LARGE SCALE GENOMIC DNA]</scope>
    <source>
        <strain evidence="3 4">DSM 5069</strain>
    </source>
</reference>
<dbReference type="Pfam" id="PF20250">
    <property type="entry name" value="FapA_N"/>
    <property type="match status" value="1"/>
</dbReference>
<dbReference type="PANTHER" id="PTHR38032:SF1">
    <property type="entry name" value="RNA-BINDING PROTEIN KHPB N-TERMINAL DOMAIN-CONTAINING PROTEIN"/>
    <property type="match status" value="1"/>
</dbReference>
<dbReference type="HOGENOM" id="CLU_026157_2_1_0"/>
<dbReference type="STRING" id="688269.Theth_1722"/>
<dbReference type="PANTHER" id="PTHR38032">
    <property type="entry name" value="POLYMERASE-RELATED"/>
    <property type="match status" value="1"/>
</dbReference>
<dbReference type="KEGG" id="tta:Theth_1722"/>
<proteinExistence type="predicted"/>
<dbReference type="Proteomes" id="UP000006804">
    <property type="component" value="Chromosome"/>
</dbReference>
<evidence type="ECO:0000313" key="3">
    <source>
        <dbReference type="EMBL" id="AEH51767.1"/>
    </source>
</evidence>
<dbReference type="Pfam" id="PF03961">
    <property type="entry name" value="FapA"/>
    <property type="match status" value="1"/>
</dbReference>
<name>F7YVU5_9THEM</name>
<evidence type="ECO:0000256" key="1">
    <source>
        <dbReference type="SAM" id="Coils"/>
    </source>
</evidence>
<sequence>MERKQIQARSVKSLLDKLTEEFGPDWYQKVKVRFIKESVFEIVAEVSPIDEIEQQLVEQITMNHQKVKLPDLSELEAKYAQPIIRVEISKDEMTAGIIIVPGLKRSLPTVEEVEKALMDAGVKYGIYRQKIEQALKEKNFFTPIPVAFGKSPKPPVDAQIKLLFPQTGYLMAQVDESGRIDPASVYKIFTCEKDQLLAVKEPAVEGEDGITVTGKIISVPKPKDLDLSLFVGENVYLSESKNEILAACSGQPIFKDSKVHVKEVFVVDGDLGYSVGNINFNGTVVIRGNAEGPFKIVAREDVLINGILGEVEVECGGSLMVKGGIFGRSKGIIKVGKDLTAKFVNEARIFCKGKILVEEYIMNSIVVCGKDIFVAGRGIIAGGVVKAQGNITATELGSKAGVKTIVACGVNYETESKYEQCEIAAFEITKVLARIAEEEQKIRYKLVQAKEAKQREELRKNLSELEQKRFSLEKQLFKLKRVMNTLLQIRRLEGITINSKITLKGICHPGVKIIIGYESLKVQEELNVKEFYIDKSTGKIAYR</sequence>
<evidence type="ECO:0000259" key="2">
    <source>
        <dbReference type="Pfam" id="PF20250"/>
    </source>
</evidence>
<evidence type="ECO:0000313" key="4">
    <source>
        <dbReference type="Proteomes" id="UP000006804"/>
    </source>
</evidence>
<dbReference type="AlphaFoldDB" id="F7YVU5"/>
<accession>F7YVU5</accession>
<protein>
    <recommendedName>
        <fullName evidence="2">Flagellar Assembly Protein A N-terminal region domain-containing protein</fullName>
    </recommendedName>
</protein>
<dbReference type="eggNOG" id="COG1315">
    <property type="taxonomic scope" value="Bacteria"/>
</dbReference>
<dbReference type="PATRIC" id="fig|688269.3.peg.1773"/>
<gene>
    <name evidence="3" type="ORF">Theth_1722</name>
</gene>
<feature type="domain" description="Flagellar Assembly Protein A N-terminal region" evidence="2">
    <location>
        <begin position="84"/>
        <end position="256"/>
    </location>
</feature>
<keyword evidence="4" id="KW-1185">Reference proteome</keyword>
<keyword evidence="1" id="KW-0175">Coiled coil</keyword>
<dbReference type="EMBL" id="CP002351">
    <property type="protein sequence ID" value="AEH51767.1"/>
    <property type="molecule type" value="Genomic_DNA"/>
</dbReference>